<keyword evidence="2" id="KW-1185">Reference proteome</keyword>
<comment type="caution">
    <text evidence="1">The sequence shown here is derived from an EMBL/GenBank/DDBJ whole genome shotgun (WGS) entry which is preliminary data.</text>
</comment>
<evidence type="ECO:0000313" key="1">
    <source>
        <dbReference type="EMBL" id="MEX3937493.1"/>
    </source>
</evidence>
<evidence type="ECO:0000313" key="2">
    <source>
        <dbReference type="Proteomes" id="UP001558850"/>
    </source>
</evidence>
<sequence length="67" mass="7320">MGHYIQIAPDVLLAAEILSPAWGREYRQDRTVAPAGRVEPSSWRVASAVSEGERDPCEANSGQIKLL</sequence>
<gene>
    <name evidence="1" type="ORF">AB4Y32_38165</name>
</gene>
<dbReference type="EMBL" id="JBFRCH010000054">
    <property type="protein sequence ID" value="MEX3937493.1"/>
    <property type="molecule type" value="Genomic_DNA"/>
</dbReference>
<reference evidence="1" key="1">
    <citation type="submission" date="2024-07" db="EMBL/GenBank/DDBJ databases">
        <title>A survey of Mimosa microsymbionts across Brazilian biomes reveals a high diversity of Paraburkholderia nodulating endemic species, but also that Cupriavidus is common as a symbiont of widespread species.</title>
        <authorList>
            <person name="Rouws L."/>
            <person name="Barauna A."/>
            <person name="Beukes C."/>
            <person name="Rouws J.R.C."/>
            <person name="De Faria S.M."/>
            <person name="Gross E."/>
            <person name="Bueno Dos Reis Junior F."/>
            <person name="Simon M.F."/>
            <person name="Maluk M."/>
            <person name="Odee D.W."/>
            <person name="Kenicer G."/>
            <person name="Young J.P.W."/>
            <person name="Reis V.M."/>
            <person name="Zilli J."/>
            <person name="James E.K."/>
        </authorList>
    </citation>
    <scope>NUCLEOTIDE SEQUENCE</scope>
    <source>
        <strain evidence="1">EG181B</strain>
    </source>
</reference>
<name>A0ACC6UCY6_9BURK</name>
<proteinExistence type="predicted"/>
<dbReference type="Proteomes" id="UP001558850">
    <property type="component" value="Unassembled WGS sequence"/>
</dbReference>
<accession>A0ACC6UCY6</accession>
<organism evidence="1 2">
    <name type="scientific">Paraburkholderia phymatum</name>
    <dbReference type="NCBI Taxonomy" id="148447"/>
    <lineage>
        <taxon>Bacteria</taxon>
        <taxon>Pseudomonadati</taxon>
        <taxon>Pseudomonadota</taxon>
        <taxon>Betaproteobacteria</taxon>
        <taxon>Burkholderiales</taxon>
        <taxon>Burkholderiaceae</taxon>
        <taxon>Paraburkholderia</taxon>
    </lineage>
</organism>
<protein>
    <submittedName>
        <fullName evidence="1">Uncharacterized protein</fullName>
    </submittedName>
</protein>